<comment type="caution">
    <text evidence="2">The sequence shown here is derived from an EMBL/GenBank/DDBJ whole genome shotgun (WGS) entry which is preliminary data.</text>
</comment>
<keyword evidence="3" id="KW-1185">Reference proteome</keyword>
<reference evidence="2 3" key="1">
    <citation type="submission" date="2016-08" db="EMBL/GenBank/DDBJ databases">
        <title>Evolution of the type three secretion system and type three effector repertoires in Xanthomonas.</title>
        <authorList>
            <person name="Merda D."/>
            <person name="Briand M."/>
            <person name="Bosis E."/>
            <person name="Rousseau C."/>
            <person name="Portier P."/>
            <person name="Jacques M.-A."/>
            <person name="Fischer-Le Saux M."/>
        </authorList>
    </citation>
    <scope>NUCLEOTIDE SEQUENCE [LARGE SCALE GENOMIC DNA]</scope>
    <source>
        <strain evidence="2 3">CFBP 4691</strain>
    </source>
</reference>
<name>A0A2S6ZB39_9XANT</name>
<gene>
    <name evidence="2" type="ORF">XthCFBP4691_18575</name>
</gene>
<protein>
    <submittedName>
        <fullName evidence="2">Uncharacterized protein</fullName>
    </submittedName>
</protein>
<keyword evidence="1" id="KW-0812">Transmembrane</keyword>
<proteinExistence type="predicted"/>
<dbReference type="AlphaFoldDB" id="A0A2S6ZB39"/>
<organism evidence="2 3">
    <name type="scientific">Xanthomonas theicola</name>
    <dbReference type="NCBI Taxonomy" id="56464"/>
    <lineage>
        <taxon>Bacteria</taxon>
        <taxon>Pseudomonadati</taxon>
        <taxon>Pseudomonadota</taxon>
        <taxon>Gammaproteobacteria</taxon>
        <taxon>Lysobacterales</taxon>
        <taxon>Lysobacteraceae</taxon>
        <taxon>Xanthomonas</taxon>
    </lineage>
</organism>
<feature type="transmembrane region" description="Helical" evidence="1">
    <location>
        <begin position="12"/>
        <end position="36"/>
    </location>
</feature>
<dbReference type="RefSeq" id="WP_128421746.1">
    <property type="nucleotide sequence ID" value="NZ_CP049017.1"/>
</dbReference>
<evidence type="ECO:0000313" key="3">
    <source>
        <dbReference type="Proteomes" id="UP000239898"/>
    </source>
</evidence>
<sequence>MPGSLDEDAPSPMLIGLLMFVAIIGVLAVAAMASAACSSATARSGKAGSDWCSRRPGCSAAWC</sequence>
<evidence type="ECO:0000256" key="1">
    <source>
        <dbReference type="SAM" id="Phobius"/>
    </source>
</evidence>
<evidence type="ECO:0000313" key="2">
    <source>
        <dbReference type="EMBL" id="PPT79671.1"/>
    </source>
</evidence>
<keyword evidence="1" id="KW-0472">Membrane</keyword>
<dbReference type="Proteomes" id="UP000239898">
    <property type="component" value="Unassembled WGS sequence"/>
</dbReference>
<dbReference type="EMBL" id="MIGX01000157">
    <property type="protein sequence ID" value="PPT79671.1"/>
    <property type="molecule type" value="Genomic_DNA"/>
</dbReference>
<keyword evidence="1" id="KW-1133">Transmembrane helix</keyword>
<accession>A0A2S6ZB39</accession>